<protein>
    <recommendedName>
        <fullName evidence="9">Aspartokinase</fullName>
        <ecNumber evidence="9">2.7.2.4</ecNumber>
    </recommendedName>
</protein>
<dbReference type="GO" id="GO:0005829">
    <property type="term" value="C:cytosol"/>
    <property type="evidence" value="ECO:0007669"/>
    <property type="project" value="TreeGrafter"/>
</dbReference>
<dbReference type="PANTHER" id="PTHR21499">
    <property type="entry name" value="ASPARTATE KINASE"/>
    <property type="match status" value="1"/>
</dbReference>
<evidence type="ECO:0000256" key="7">
    <source>
        <dbReference type="ARBA" id="ARBA00047872"/>
    </source>
</evidence>
<dbReference type="UniPathway" id="UPA00034">
    <property type="reaction ID" value="UER00015"/>
</dbReference>
<comment type="pathway">
    <text evidence="1 10">Amino-acid biosynthesis; L-lysine biosynthesis via DAP pathway; (S)-tetrahydrodipicolinate from L-aspartate: step 1/4.</text>
</comment>
<feature type="binding site" evidence="8">
    <location>
        <position position="120"/>
    </location>
    <ligand>
        <name>substrate</name>
    </ligand>
</feature>
<evidence type="ECO:0000256" key="3">
    <source>
        <dbReference type="ARBA" id="ARBA00022679"/>
    </source>
</evidence>
<keyword evidence="3 9" id="KW-0808">Transferase</keyword>
<evidence type="ECO:0000256" key="9">
    <source>
        <dbReference type="RuleBase" id="RU003448"/>
    </source>
</evidence>
<gene>
    <name evidence="12" type="ORF">SAMN05192573_102439</name>
</gene>
<organism evidence="12 13">
    <name type="scientific">Mucilaginibacter gossypii</name>
    <dbReference type="NCBI Taxonomy" id="551996"/>
    <lineage>
        <taxon>Bacteria</taxon>
        <taxon>Pseudomonadati</taxon>
        <taxon>Bacteroidota</taxon>
        <taxon>Sphingobacteriia</taxon>
        <taxon>Sphingobacteriales</taxon>
        <taxon>Sphingobacteriaceae</taxon>
        <taxon>Mucilaginibacter</taxon>
    </lineage>
</organism>
<keyword evidence="5 9" id="KW-0418">Kinase</keyword>
<dbReference type="InterPro" id="IPR001341">
    <property type="entry name" value="Asp_kinase"/>
</dbReference>
<dbReference type="RefSeq" id="WP_091163310.1">
    <property type="nucleotide sequence ID" value="NZ_FNCG01000002.1"/>
</dbReference>
<evidence type="ECO:0000256" key="1">
    <source>
        <dbReference type="ARBA" id="ARBA00004766"/>
    </source>
</evidence>
<reference evidence="13" key="1">
    <citation type="submission" date="2016-10" db="EMBL/GenBank/DDBJ databases">
        <authorList>
            <person name="Varghese N."/>
            <person name="Submissions S."/>
        </authorList>
    </citation>
    <scope>NUCLEOTIDE SEQUENCE [LARGE SCALE GENOMIC DNA]</scope>
    <source>
        <strain evidence="13">Gh-67</strain>
    </source>
</reference>
<dbReference type="GO" id="GO:0009089">
    <property type="term" value="P:lysine biosynthetic process via diaminopimelate"/>
    <property type="evidence" value="ECO:0007669"/>
    <property type="project" value="UniProtKB-UniPathway"/>
</dbReference>
<dbReference type="PIRSF" id="PIRSF000726">
    <property type="entry name" value="Asp_kin"/>
    <property type="match status" value="1"/>
</dbReference>
<evidence type="ECO:0000259" key="11">
    <source>
        <dbReference type="Pfam" id="PF00696"/>
    </source>
</evidence>
<evidence type="ECO:0000256" key="5">
    <source>
        <dbReference type="ARBA" id="ARBA00022777"/>
    </source>
</evidence>
<dbReference type="GO" id="GO:0009090">
    <property type="term" value="P:homoserine biosynthetic process"/>
    <property type="evidence" value="ECO:0007669"/>
    <property type="project" value="TreeGrafter"/>
</dbReference>
<dbReference type="EMBL" id="FNCG01000002">
    <property type="protein sequence ID" value="SDG17433.1"/>
    <property type="molecule type" value="Genomic_DNA"/>
</dbReference>
<dbReference type="GO" id="GO:0005524">
    <property type="term" value="F:ATP binding"/>
    <property type="evidence" value="ECO:0007669"/>
    <property type="project" value="UniProtKB-KW"/>
</dbReference>
<dbReference type="InterPro" id="IPR001048">
    <property type="entry name" value="Asp/Glu/Uridylate_kinase"/>
</dbReference>
<dbReference type="STRING" id="551996.SAMN05192573_102439"/>
<dbReference type="NCBIfam" id="TIGR00657">
    <property type="entry name" value="asp_kinases"/>
    <property type="match status" value="1"/>
</dbReference>
<keyword evidence="10" id="KW-0028">Amino-acid biosynthesis</keyword>
<evidence type="ECO:0000313" key="13">
    <source>
        <dbReference type="Proteomes" id="UP000199705"/>
    </source>
</evidence>
<dbReference type="GO" id="GO:0009088">
    <property type="term" value="P:threonine biosynthetic process"/>
    <property type="evidence" value="ECO:0007669"/>
    <property type="project" value="UniProtKB-UniPathway"/>
</dbReference>
<dbReference type="SUPFAM" id="SSF53633">
    <property type="entry name" value="Carbamate kinase-like"/>
    <property type="match status" value="1"/>
</dbReference>
<evidence type="ECO:0000256" key="6">
    <source>
        <dbReference type="ARBA" id="ARBA00022840"/>
    </source>
</evidence>
<evidence type="ECO:0000313" key="12">
    <source>
        <dbReference type="EMBL" id="SDG17433.1"/>
    </source>
</evidence>
<dbReference type="GO" id="GO:0004072">
    <property type="term" value="F:aspartate kinase activity"/>
    <property type="evidence" value="ECO:0007669"/>
    <property type="project" value="UniProtKB-EC"/>
</dbReference>
<accession>A0A1G7S371</accession>
<dbReference type="UniPathway" id="UPA00051">
    <property type="reaction ID" value="UER00462"/>
</dbReference>
<dbReference type="InterPro" id="IPR036393">
    <property type="entry name" value="AceGlu_kinase-like_sf"/>
</dbReference>
<dbReference type="InterPro" id="IPR045865">
    <property type="entry name" value="ACT-like_dom_sf"/>
</dbReference>
<dbReference type="Gene3D" id="3.40.1160.10">
    <property type="entry name" value="Acetylglutamate kinase-like"/>
    <property type="match status" value="1"/>
</dbReference>
<dbReference type="SUPFAM" id="SSF55021">
    <property type="entry name" value="ACT-like"/>
    <property type="match status" value="1"/>
</dbReference>
<proteinExistence type="inferred from homology"/>
<feature type="binding site" evidence="8">
    <location>
        <position position="43"/>
    </location>
    <ligand>
        <name>substrate</name>
    </ligand>
</feature>
<keyword evidence="13" id="KW-1185">Reference proteome</keyword>
<dbReference type="Proteomes" id="UP000199705">
    <property type="component" value="Unassembled WGS sequence"/>
</dbReference>
<evidence type="ECO:0000256" key="8">
    <source>
        <dbReference type="PIRSR" id="PIRSR000726-1"/>
    </source>
</evidence>
<dbReference type="AlphaFoldDB" id="A0A1G7S371"/>
<comment type="pathway">
    <text evidence="10">Amino-acid biosynthesis; L-methionine biosynthesis via de novo pathway; L-homoserine from L-aspartate: step 1/3.</text>
</comment>
<name>A0A1G7S371_9SPHI</name>
<dbReference type="InterPro" id="IPR042199">
    <property type="entry name" value="AsparK_Bifunc_asparK/hSer_DH"/>
</dbReference>
<evidence type="ECO:0000256" key="2">
    <source>
        <dbReference type="ARBA" id="ARBA00010122"/>
    </source>
</evidence>
<dbReference type="Gene3D" id="3.30.70.260">
    <property type="match status" value="2"/>
</dbReference>
<dbReference type="PANTHER" id="PTHR21499:SF59">
    <property type="entry name" value="ASPARTOKINASE"/>
    <property type="match status" value="1"/>
</dbReference>
<keyword evidence="6 8" id="KW-0067">ATP-binding</keyword>
<dbReference type="UniPathway" id="UPA00050">
    <property type="reaction ID" value="UER00461"/>
</dbReference>
<feature type="binding site" evidence="8">
    <location>
        <begin position="5"/>
        <end position="8"/>
    </location>
    <ligand>
        <name>ATP</name>
        <dbReference type="ChEBI" id="CHEBI:30616"/>
    </ligand>
</feature>
<dbReference type="EC" id="2.7.2.4" evidence="9"/>
<dbReference type="Pfam" id="PF00696">
    <property type="entry name" value="AA_kinase"/>
    <property type="match status" value="1"/>
</dbReference>
<comment type="similarity">
    <text evidence="2 9">Belongs to the aspartokinase family.</text>
</comment>
<dbReference type="Gene3D" id="1.20.120.1320">
    <property type="entry name" value="Aspartokinase, catalytic domain"/>
    <property type="match status" value="1"/>
</dbReference>
<comment type="catalytic activity">
    <reaction evidence="7 9">
        <text>L-aspartate + ATP = 4-phospho-L-aspartate + ADP</text>
        <dbReference type="Rhea" id="RHEA:23776"/>
        <dbReference type="ChEBI" id="CHEBI:29991"/>
        <dbReference type="ChEBI" id="CHEBI:30616"/>
        <dbReference type="ChEBI" id="CHEBI:57535"/>
        <dbReference type="ChEBI" id="CHEBI:456216"/>
        <dbReference type="EC" id="2.7.2.4"/>
    </reaction>
</comment>
<feature type="domain" description="Aspartate/glutamate/uridylate kinase" evidence="11">
    <location>
        <begin position="2"/>
        <end position="277"/>
    </location>
</feature>
<sequence>MLVFKFGGASVKDAAGVTNLANVVKQYTNQQLLIVVSAMGKTTNALEKLTKAYMEQTDDMHGIFNEIKEYHYNILSGLFEPGHPVFDEVANTFVEIDWAIEDEPHDSYDFVYDQIVSIGELVSTRIVNAYLNKVGLKSKWLDVRGYVHTDNTYREGIVDWDKTKASISKDLPTLLEKSIVVTQGFLGGTSENFTTTLGREGSDYTASIFAACLGAESVTAWKDVPGILNADPRFFADTVKFDELSYTEAIEMTYYGASVIHPKTIKPLQNAKIPLLVKPFTDPSAPGTVIKEDGHNQFTKPVIILKQNQVLLSVSGKDYSFITEDHLSDVFRLFAQNNVKVNVMQTSALSFSVCFDLNEERFEKLLNGLKQDFKVKYNDGLTLITVRHDGANTVKKLTEGKTILLEQISRNTIQVVVR</sequence>
<evidence type="ECO:0000256" key="4">
    <source>
        <dbReference type="ARBA" id="ARBA00022741"/>
    </source>
</evidence>
<comment type="pathway">
    <text evidence="10">Amino-acid biosynthesis; L-threonine biosynthesis; L-threonine from L-aspartate: step 1/5.</text>
</comment>
<dbReference type="InterPro" id="IPR005260">
    <property type="entry name" value="Asp_kin_monofn"/>
</dbReference>
<evidence type="ECO:0000256" key="10">
    <source>
        <dbReference type="RuleBase" id="RU004249"/>
    </source>
</evidence>
<keyword evidence="4 8" id="KW-0547">Nucleotide-binding</keyword>
<feature type="binding site" evidence="8">
    <location>
        <position position="233"/>
    </location>
    <ligand>
        <name>ATP</name>
        <dbReference type="ChEBI" id="CHEBI:30616"/>
    </ligand>
</feature>